<dbReference type="GO" id="GO:0016798">
    <property type="term" value="F:hydrolase activity, acting on glycosyl bonds"/>
    <property type="evidence" value="ECO:0007669"/>
    <property type="project" value="UniProtKB-KW"/>
</dbReference>
<dbReference type="EMBL" id="OQ890324">
    <property type="protein sequence ID" value="WLJ26227.1"/>
    <property type="molecule type" value="Genomic_DNA"/>
</dbReference>
<dbReference type="Pfam" id="PF09992">
    <property type="entry name" value="NAGPA"/>
    <property type="match status" value="1"/>
</dbReference>
<dbReference type="InterPro" id="IPR018711">
    <property type="entry name" value="NAGPA"/>
</dbReference>
<keyword evidence="2" id="KW-0378">Hydrolase</keyword>
<protein>
    <submittedName>
        <fullName evidence="2">Phosphodiester glycosidase</fullName>
    </submittedName>
</protein>
<evidence type="ECO:0000259" key="1">
    <source>
        <dbReference type="Pfam" id="PF09992"/>
    </source>
</evidence>
<accession>A0AA50ADF9</accession>
<sequence>MSELRRKFAINGTFFDPKNPSSKKGIWKIAVQDNLPLGENSFTNSYQGTKTGTMVCFEGGRVIMDRFNNLSEIQKLGKVKWAIGGNSIYPDYNLKIEKALPDLSRFAPHTMMAYTKDDKILLLITKENRTLTDARNDLLKEFSLVSAINLDGGGSTAMVANEKIIKDQGRKLNTVINVI</sequence>
<feature type="domain" description="Phosphodiester glycosidase" evidence="1">
    <location>
        <begin position="7"/>
        <end position="178"/>
    </location>
</feature>
<organism evidence="2">
    <name type="scientific">Firmicutes phage HS16</name>
    <dbReference type="NCBI Taxonomy" id="3056394"/>
    <lineage>
        <taxon>Viruses</taxon>
    </lineage>
</organism>
<evidence type="ECO:0000313" key="2">
    <source>
        <dbReference type="EMBL" id="WLJ26227.1"/>
    </source>
</evidence>
<keyword evidence="2" id="KW-0326">Glycosidase</keyword>
<reference evidence="2" key="1">
    <citation type="submission" date="2023-04" db="EMBL/GenBank/DDBJ databases">
        <title>The human skin virome in hidradenitis suppurativa patients.</title>
        <authorList>
            <person name="Jansen D."/>
        </authorList>
    </citation>
    <scope>NUCLEOTIDE SEQUENCE</scope>
    <source>
        <strain evidence="2">VC4_HSPhageA</strain>
    </source>
</reference>
<proteinExistence type="predicted"/>
<name>A0AA50ADF9_9VIRU</name>